<evidence type="ECO:0000256" key="2">
    <source>
        <dbReference type="SAM" id="MobiDB-lite"/>
    </source>
</evidence>
<dbReference type="Gene3D" id="3.40.950.10">
    <property type="entry name" value="Fe-only Hydrogenase (Larger Subunit), Chain L, domain 3"/>
    <property type="match status" value="2"/>
</dbReference>
<reference evidence="5 6" key="1">
    <citation type="submission" date="2014-11" db="EMBL/GenBank/DDBJ databases">
        <title>Comparative genomic analysis of Cryptosporidium hominis reveals occurrence of genetic recombination in virulent subtypes.</title>
        <authorList>
            <person name="Guo Y."/>
            <person name="Tang K."/>
            <person name="Frace M."/>
            <person name="Li N."/>
            <person name="Roellig D.M."/>
            <person name="Sammons S."/>
            <person name="Knipe K."/>
            <person name="Rowe L."/>
            <person name="Feng Y."/>
            <person name="Xiao L."/>
        </authorList>
    </citation>
    <scope>NUCLEOTIDE SEQUENCE [LARGE SCALE GENOMIC DNA]</scope>
    <source>
        <strain evidence="5">30976</strain>
    </source>
</reference>
<dbReference type="VEuPathDB" id="CryptoDB:GY17_00001015"/>
<dbReference type="VEuPathDB" id="CryptoDB:ChTU502y2012_302g0090"/>
<evidence type="ECO:0000256" key="1">
    <source>
        <dbReference type="ARBA" id="ARBA00006596"/>
    </source>
</evidence>
<dbReference type="Proteomes" id="UP000199752">
    <property type="component" value="Chromosome 1"/>
</dbReference>
<comment type="similarity">
    <text evidence="1">Belongs to the NARF family.</text>
</comment>
<evidence type="ECO:0000313" key="4">
    <source>
        <dbReference type="EMBL" id="CUV03959.1"/>
    </source>
</evidence>
<dbReference type="VEuPathDB" id="CryptoDB:CHUDEA1_190"/>
<dbReference type="OrthoDB" id="10253113at2759"/>
<dbReference type="EMBL" id="LN877947">
    <property type="protein sequence ID" value="CUV03959.1"/>
    <property type="molecule type" value="Genomic_DNA"/>
</dbReference>
<feature type="compositionally biased region" description="Basic and acidic residues" evidence="2">
    <location>
        <begin position="43"/>
        <end position="55"/>
    </location>
</feature>
<dbReference type="Proteomes" id="UP001429100">
    <property type="component" value="Unassembled WGS sequence"/>
</dbReference>
<dbReference type="InterPro" id="IPR050340">
    <property type="entry name" value="Cytosolic_Fe-S_CAF"/>
</dbReference>
<dbReference type="Gene3D" id="3.30.70.20">
    <property type="match status" value="1"/>
</dbReference>
<dbReference type="EMBL" id="JTAI01000044">
    <property type="protein sequence ID" value="PPS97034.1"/>
    <property type="molecule type" value="Genomic_DNA"/>
</dbReference>
<feature type="domain" description="Iron hydrogenase large subunit C-terminal" evidence="3">
    <location>
        <begin position="99"/>
        <end position="209"/>
    </location>
</feature>
<feature type="domain" description="Iron hydrogenase large subunit C-terminal" evidence="3">
    <location>
        <begin position="235"/>
        <end position="463"/>
    </location>
</feature>
<feature type="region of interest" description="Disordered" evidence="2">
    <location>
        <begin position="36"/>
        <end position="57"/>
    </location>
</feature>
<proteinExistence type="inferred from homology"/>
<reference evidence="4" key="2">
    <citation type="submission" date="2015-08" db="EMBL/GenBank/DDBJ databases">
        <authorList>
            <person name="Babu N.S."/>
            <person name="Beckwith C.J."/>
            <person name="Beseler K.G."/>
            <person name="Brison A."/>
            <person name="Carone J.V."/>
            <person name="Caskin T.P."/>
            <person name="Diamond M."/>
            <person name="Durham M.E."/>
            <person name="Foxe J.M."/>
            <person name="Go M."/>
            <person name="Henderson B.A."/>
            <person name="Jones I.B."/>
            <person name="McGettigan J.A."/>
            <person name="Micheletti S.J."/>
            <person name="Nasrallah M.E."/>
            <person name="Ortiz D."/>
            <person name="Piller C.R."/>
            <person name="Privatt S.R."/>
            <person name="Schneider S.L."/>
            <person name="Sharp S."/>
            <person name="Smith T.C."/>
            <person name="Stanton J.D."/>
            <person name="Ullery H.E."/>
            <person name="Wilson R.J."/>
            <person name="Serrano M.G."/>
            <person name="Buck G."/>
            <person name="Lee V."/>
            <person name="Wang Y."/>
            <person name="Carvalho R."/>
            <person name="Voegtly L."/>
            <person name="Shi R."/>
            <person name="Duckworth R."/>
            <person name="Johnson A."/>
            <person name="Loviza R."/>
            <person name="Walstead R."/>
            <person name="Shah Z."/>
            <person name="Kiflezghi M."/>
            <person name="Wade K."/>
            <person name="Ball S.L."/>
            <person name="Bradley K.W."/>
            <person name="Asai D.J."/>
            <person name="Bowman C.A."/>
            <person name="Russell D.A."/>
            <person name="Pope W.H."/>
            <person name="Jacobs-Sera D."/>
            <person name="Hendrix R.W."/>
            <person name="Hatfull G.F."/>
        </authorList>
    </citation>
    <scope>NUCLEOTIDE SEQUENCE [LARGE SCALE GENOMIC DNA]</scope>
</reference>
<evidence type="ECO:0000259" key="3">
    <source>
        <dbReference type="Pfam" id="PF02906"/>
    </source>
</evidence>
<gene>
    <name evidence="4" type="ORF">CHUDEA1_190</name>
    <name evidence="5" type="ORF">GY17_00001015</name>
</gene>
<dbReference type="InterPro" id="IPR009016">
    <property type="entry name" value="Fe_hydrogenase"/>
</dbReference>
<dbReference type="AlphaFoldDB" id="A0A0S4TBY9"/>
<dbReference type="InterPro" id="IPR004108">
    <property type="entry name" value="Fe_hydrogenase_lsu_C"/>
</dbReference>
<dbReference type="Gene3D" id="3.40.50.1780">
    <property type="match status" value="2"/>
</dbReference>
<evidence type="ECO:0000313" key="6">
    <source>
        <dbReference type="Proteomes" id="UP001429100"/>
    </source>
</evidence>
<sequence>MFSTAVKLANLDDYLESSQDCIVSLLSDKDDTKPKIAVMRPAKAQDNKDDKKSGTSDKATVNVADCLACSGCVTSAEAKLLEDQNVSEFMNILKQKRLTVVSISNQSCSSFACHLNCDLITIQRKLSGLFKHIGARFVMNSTISEYISLLETKYEFISRYKAKSDLPMIISHCPGWICYSEKSLNSSVLPLLSKVRSAQQLQGILIKTLTLEIYNQLLFLYKFRLSNSYGTNMNIKTTFTQNDDFVEQSDIFHVAIMPCHDKKLESTRSSLSLKSSDKNSSCPEVDIVLATSEVGEIIKLAGFNSLLDVPEAPLDNLWLNQNFQITKKHNLSLLITENYVSNQILNQFPWLIPSYFNSNSGGFCEYIIRSAIKELAGDNIDNKVQLPFNKLKNDILEAKYIKNNVELNYCLVYGFRAIQSISRKLNLQKNASQHTQYKQNVVNHVNYHLIEAMACPTGCVSGGGQILSQNDQNDDNSDLNKLRKNIKFIDEVQEALYKGINLNKNQEIILPDEIPIVNILYEYLIHIDKQIDRSSGLKLPFLRNDFVSINEVPTASSLKW</sequence>
<protein>
    <submittedName>
        <fullName evidence="5">Narf-like protein nuclear prelamin A recognition factor</fullName>
    </submittedName>
</protein>
<organism evidence="4">
    <name type="scientific">Cryptosporidium hominis</name>
    <dbReference type="NCBI Taxonomy" id="237895"/>
    <lineage>
        <taxon>Eukaryota</taxon>
        <taxon>Sar</taxon>
        <taxon>Alveolata</taxon>
        <taxon>Apicomplexa</taxon>
        <taxon>Conoidasida</taxon>
        <taxon>Coccidia</taxon>
        <taxon>Eucoccidiorida</taxon>
        <taxon>Eimeriorina</taxon>
        <taxon>Cryptosporidiidae</taxon>
        <taxon>Cryptosporidium</taxon>
    </lineage>
</organism>
<dbReference type="VEuPathDB" id="CryptoDB:Chro.10029"/>
<evidence type="ECO:0000313" key="5">
    <source>
        <dbReference type="EMBL" id="PPS97034.1"/>
    </source>
</evidence>
<dbReference type="SUPFAM" id="SSF53920">
    <property type="entry name" value="Fe-only hydrogenase"/>
    <property type="match status" value="1"/>
</dbReference>
<accession>A0A0S4TBY9</accession>
<dbReference type="PANTHER" id="PTHR11615">
    <property type="entry name" value="NITRATE, FORMATE, IRON DEHYDROGENASE"/>
    <property type="match status" value="1"/>
</dbReference>
<name>A0A0S4TBY9_CRYHO</name>
<dbReference type="Pfam" id="PF02906">
    <property type="entry name" value="Fe_hyd_lg_C"/>
    <property type="match status" value="2"/>
</dbReference>
<reference evidence="5 6" key="3">
    <citation type="submission" date="2017-10" db="EMBL/GenBank/DDBJ databases">
        <title>Consistent, comparative and evidence-based genome annotation and re-annotation for the closely-related species, Cryptosporidium parvum, C. hominis and C. tyzzeri.</title>
        <authorList>
            <person name="Baptista R.P."/>
            <person name="Li Y."/>
            <person name="Sateriale A."/>
            <person name="Striepen B."/>
            <person name="Kissinger J.C."/>
        </authorList>
    </citation>
    <scope>NUCLEOTIDE SEQUENCE [LARGE SCALE GENOMIC DNA]</scope>
    <source>
        <strain evidence="5">30976</strain>
    </source>
</reference>
<keyword evidence="6" id="KW-1185">Reference proteome</keyword>